<evidence type="ECO:0000256" key="3">
    <source>
        <dbReference type="ARBA" id="ARBA00022824"/>
    </source>
</evidence>
<feature type="transmembrane region" description="Helical" evidence="8">
    <location>
        <begin position="257"/>
        <end position="290"/>
    </location>
</feature>
<dbReference type="PANTHER" id="PTHR21212">
    <property type="entry name" value="BERNARDINELLI-SEIP CONGENITAL LIPODYSTROPHY 2 HOMOLOG BSCL2 PROTEIN"/>
    <property type="match status" value="1"/>
</dbReference>
<dbReference type="AlphaFoldDB" id="A0A835DSC4"/>
<comment type="subcellular location">
    <subcellularLocation>
        <location evidence="1">Endoplasmic reticulum membrane</location>
        <topology evidence="1">Multi-pass membrane protein</topology>
    </subcellularLocation>
</comment>
<keyword evidence="10" id="KW-1185">Reference proteome</keyword>
<feature type="transmembrane region" description="Helical" evidence="8">
    <location>
        <begin position="482"/>
        <end position="507"/>
    </location>
</feature>
<feature type="compositionally biased region" description="Polar residues" evidence="7">
    <location>
        <begin position="82"/>
        <end position="91"/>
    </location>
</feature>
<evidence type="ECO:0000313" key="10">
    <source>
        <dbReference type="Proteomes" id="UP000655225"/>
    </source>
</evidence>
<dbReference type="PANTHER" id="PTHR21212:SF0">
    <property type="entry name" value="SEIPIN"/>
    <property type="match status" value="1"/>
</dbReference>
<keyword evidence="3" id="KW-0256">Endoplasmic reticulum</keyword>
<proteinExistence type="predicted"/>
<gene>
    <name evidence="9" type="ORF">HHK36_003633</name>
</gene>
<evidence type="ECO:0000256" key="6">
    <source>
        <dbReference type="ARBA" id="ARBA00023136"/>
    </source>
</evidence>
<keyword evidence="6 8" id="KW-0472">Membrane</keyword>
<keyword evidence="5" id="KW-0443">Lipid metabolism</keyword>
<dbReference type="EMBL" id="JABCRI010000002">
    <property type="protein sequence ID" value="KAF8411094.1"/>
    <property type="molecule type" value="Genomic_DNA"/>
</dbReference>
<evidence type="ECO:0000256" key="1">
    <source>
        <dbReference type="ARBA" id="ARBA00004477"/>
    </source>
</evidence>
<dbReference type="GO" id="GO:0005789">
    <property type="term" value="C:endoplasmic reticulum membrane"/>
    <property type="evidence" value="ECO:0007669"/>
    <property type="project" value="UniProtKB-SubCell"/>
</dbReference>
<evidence type="ECO:0000256" key="4">
    <source>
        <dbReference type="ARBA" id="ARBA00022989"/>
    </source>
</evidence>
<dbReference type="OrthoDB" id="3990054at2759"/>
<evidence type="ECO:0000256" key="2">
    <source>
        <dbReference type="ARBA" id="ARBA00022692"/>
    </source>
</evidence>
<feature type="region of interest" description="Disordered" evidence="7">
    <location>
        <begin position="133"/>
        <end position="158"/>
    </location>
</feature>
<evidence type="ECO:0008006" key="11">
    <source>
        <dbReference type="Google" id="ProtNLM"/>
    </source>
</evidence>
<feature type="transmembrane region" description="Helical" evidence="8">
    <location>
        <begin position="186"/>
        <end position="206"/>
    </location>
</feature>
<dbReference type="OMA" id="EQRAEYM"/>
<accession>A0A835DSC4</accession>
<organism evidence="9 10">
    <name type="scientific">Tetracentron sinense</name>
    <name type="common">Spur-leaf</name>
    <dbReference type="NCBI Taxonomy" id="13715"/>
    <lineage>
        <taxon>Eukaryota</taxon>
        <taxon>Viridiplantae</taxon>
        <taxon>Streptophyta</taxon>
        <taxon>Embryophyta</taxon>
        <taxon>Tracheophyta</taxon>
        <taxon>Spermatophyta</taxon>
        <taxon>Magnoliopsida</taxon>
        <taxon>Trochodendrales</taxon>
        <taxon>Trochodendraceae</taxon>
        <taxon>Tetracentron</taxon>
    </lineage>
</organism>
<keyword evidence="2 8" id="KW-0812">Transmembrane</keyword>
<dbReference type="GO" id="GO:0140042">
    <property type="term" value="P:lipid droplet formation"/>
    <property type="evidence" value="ECO:0007669"/>
    <property type="project" value="UniProtKB-ARBA"/>
</dbReference>
<dbReference type="Pfam" id="PF06775">
    <property type="entry name" value="Seipin"/>
    <property type="match status" value="1"/>
</dbReference>
<feature type="region of interest" description="Disordered" evidence="7">
    <location>
        <begin position="52"/>
        <end position="99"/>
    </location>
</feature>
<comment type="caution">
    <text evidence="9">The sequence shown here is derived from an EMBL/GenBank/DDBJ whole genome shotgun (WGS) entry which is preliminary data.</text>
</comment>
<dbReference type="CDD" id="cd23995">
    <property type="entry name" value="Seipin_BSCL2_like"/>
    <property type="match status" value="1"/>
</dbReference>
<evidence type="ECO:0000256" key="7">
    <source>
        <dbReference type="SAM" id="MobiDB-lite"/>
    </source>
</evidence>
<dbReference type="GO" id="GO:0006629">
    <property type="term" value="P:lipid metabolic process"/>
    <property type="evidence" value="ECO:0007669"/>
    <property type="project" value="UniProtKB-KW"/>
</dbReference>
<dbReference type="Proteomes" id="UP000655225">
    <property type="component" value="Unassembled WGS sequence"/>
</dbReference>
<sequence length="550" mass="62068">MAETNIRDNHNVGIDQFVDALDEFLFLDSKDTSKSGESVELSAVSGVESVEDGDSEVVKATNSSETPFPSGLRRRSSFRYGRQNSENSQVHDGTARKQRRNRISCALKENKKVCEIPDFSSFRLSSDRNGSINEDIHENSTITSATKEHVDDSGTVDSPLGDLDESPSNFLVFLAGLVIKTIGFQFNLLISFFTFPISMLHFYFLFVMDPFQTTRQAKDYLREKLLNIGENFSKSVTPWIYEQLKGQKSIGKLAMRFGWGFLVSVYVCFMLVGFLVLAFIIGGFITRYLVEEPIQKTESLNFDYTKPSPVAFVPIMSCPSVFHGVRWEENVQVGRHVGSRVIPPNQKLHLTISLELPESEYNRKLGVFQIRIDFLSADGKVTASSWHPCMLRFKSQPICFLETFLKIVPLVVGYSSESQILNLKMKDFTEGNEPTSCLKVTLEQRAEYMHGAGIPEIYAASIVLESELPLFKRIIWSWKNTILIWTSMMLFMMELMLILVCCTPIIIPRARPGDGLVNIKSLGKKMAPGLKADEPVDLMDFLKQVEKVLA</sequence>
<evidence type="ECO:0000256" key="5">
    <source>
        <dbReference type="ARBA" id="ARBA00023098"/>
    </source>
</evidence>
<evidence type="ECO:0000256" key="8">
    <source>
        <dbReference type="SAM" id="Phobius"/>
    </source>
</evidence>
<protein>
    <recommendedName>
        <fullName evidence="11">Seipin</fullName>
    </recommendedName>
</protein>
<evidence type="ECO:0000313" key="9">
    <source>
        <dbReference type="EMBL" id="KAF8411094.1"/>
    </source>
</evidence>
<reference evidence="9 10" key="1">
    <citation type="submission" date="2020-04" db="EMBL/GenBank/DDBJ databases">
        <title>Plant Genome Project.</title>
        <authorList>
            <person name="Zhang R.-G."/>
        </authorList>
    </citation>
    <scope>NUCLEOTIDE SEQUENCE [LARGE SCALE GENOMIC DNA]</scope>
    <source>
        <strain evidence="9">YNK0</strain>
        <tissue evidence="9">Leaf</tissue>
    </source>
</reference>
<dbReference type="InterPro" id="IPR009617">
    <property type="entry name" value="Seipin"/>
</dbReference>
<name>A0A835DSC4_TETSI</name>
<keyword evidence="4 8" id="KW-1133">Transmembrane helix</keyword>